<dbReference type="InterPro" id="IPR008929">
    <property type="entry name" value="Chondroitin_lyas"/>
</dbReference>
<feature type="region of interest" description="Disordered" evidence="1">
    <location>
        <begin position="39"/>
        <end position="92"/>
    </location>
</feature>
<comment type="caution">
    <text evidence="2">The sequence shown here is derived from an EMBL/GenBank/DDBJ whole genome shotgun (WGS) entry which is preliminary data.</text>
</comment>
<dbReference type="SUPFAM" id="SSF48230">
    <property type="entry name" value="Chondroitin AC/alginate lyase"/>
    <property type="match status" value="1"/>
</dbReference>
<dbReference type="Proteomes" id="UP000612899">
    <property type="component" value="Unassembled WGS sequence"/>
</dbReference>
<dbReference type="AlphaFoldDB" id="A0A8J3QDX3"/>
<proteinExistence type="predicted"/>
<accession>A0A8J3QDX3</accession>
<feature type="compositionally biased region" description="Low complexity" evidence="1">
    <location>
        <begin position="61"/>
        <end position="81"/>
    </location>
</feature>
<evidence type="ECO:0000256" key="1">
    <source>
        <dbReference type="SAM" id="MobiDB-lite"/>
    </source>
</evidence>
<protein>
    <recommendedName>
        <fullName evidence="4">Alginate lyase domain-containing protein</fullName>
    </recommendedName>
</protein>
<evidence type="ECO:0008006" key="4">
    <source>
        <dbReference type="Google" id="ProtNLM"/>
    </source>
</evidence>
<dbReference type="RefSeq" id="WP_203911722.1">
    <property type="nucleotide sequence ID" value="NZ_BONY01000042.1"/>
</dbReference>
<keyword evidence="3" id="KW-1185">Reference proteome</keyword>
<feature type="compositionally biased region" description="Gly residues" evidence="1">
    <location>
        <begin position="82"/>
        <end position="92"/>
    </location>
</feature>
<evidence type="ECO:0000313" key="2">
    <source>
        <dbReference type="EMBL" id="GIH07954.1"/>
    </source>
</evidence>
<evidence type="ECO:0000313" key="3">
    <source>
        <dbReference type="Proteomes" id="UP000612899"/>
    </source>
</evidence>
<gene>
    <name evidence="2" type="ORF">Rhe02_60210</name>
</gene>
<sequence>MKHGRPWAWSRVAVRGGVVLLVLAGASTAGVLALSSTGDSRGAEVTLGSPQPESTALEEIPAASQSPSPAPSGSPGAVAAGTDGGPTAAGGFGHPVYTRAEIDAWSTGSAEYTRLAGSWAGNVNRDYAPFGPEISSVERDVFRDESVYIKVQAVLWATDGNAARRNKVIALFNDLRGVTSFQWDSVEQYRLVAGWSATNLAQAAAIIGYSDSGFRRFLVSVCYPIMDWPGNPNWHASFADSKLAIAAYVGDPALWADAKAYFYQRIAQSIYHATYDGNKVRPLLNASGSPSISATRNHWGGGWGESANQINTDLTPINPAQFPNGTNAERTRDLGHVSMGLGAWMHGARTILAQGNTLEAHARDRLRAAYAHHAQRVLAYLNTGVIPAPATARGDGGEAYLMAWFGACRLFGANTPAEVQTLCRHGQVTGRPAAGANHLVAEAFADRT</sequence>
<name>A0A8J3QDX3_9ACTN</name>
<dbReference type="EMBL" id="BONY01000042">
    <property type="protein sequence ID" value="GIH07954.1"/>
    <property type="molecule type" value="Genomic_DNA"/>
</dbReference>
<organism evidence="2 3">
    <name type="scientific">Rhizocola hellebori</name>
    <dbReference type="NCBI Taxonomy" id="1392758"/>
    <lineage>
        <taxon>Bacteria</taxon>
        <taxon>Bacillati</taxon>
        <taxon>Actinomycetota</taxon>
        <taxon>Actinomycetes</taxon>
        <taxon>Micromonosporales</taxon>
        <taxon>Micromonosporaceae</taxon>
        <taxon>Rhizocola</taxon>
    </lineage>
</organism>
<reference evidence="2" key="1">
    <citation type="submission" date="2021-01" db="EMBL/GenBank/DDBJ databases">
        <title>Whole genome shotgun sequence of Rhizocola hellebori NBRC 109834.</title>
        <authorList>
            <person name="Komaki H."/>
            <person name="Tamura T."/>
        </authorList>
    </citation>
    <scope>NUCLEOTIDE SEQUENCE</scope>
    <source>
        <strain evidence="2">NBRC 109834</strain>
    </source>
</reference>